<dbReference type="InterPro" id="IPR036388">
    <property type="entry name" value="WH-like_DNA-bd_sf"/>
</dbReference>
<dbReference type="Proteomes" id="UP001146067">
    <property type="component" value="Unassembled WGS sequence"/>
</dbReference>
<name>A0A9X3SPP5_9ACTN</name>
<feature type="domain" description="HTH marR-type" evidence="1">
    <location>
        <begin position="12"/>
        <end position="148"/>
    </location>
</feature>
<dbReference type="InterPro" id="IPR036390">
    <property type="entry name" value="WH_DNA-bd_sf"/>
</dbReference>
<protein>
    <submittedName>
        <fullName evidence="2">MarR family transcriptional regulator</fullName>
    </submittedName>
</protein>
<dbReference type="SUPFAM" id="SSF46785">
    <property type="entry name" value="Winged helix' DNA-binding domain"/>
    <property type="match status" value="1"/>
</dbReference>
<evidence type="ECO:0000313" key="3">
    <source>
        <dbReference type="Proteomes" id="UP001146067"/>
    </source>
</evidence>
<dbReference type="PRINTS" id="PR00598">
    <property type="entry name" value="HTHMARR"/>
</dbReference>
<keyword evidence="3" id="KW-1185">Reference proteome</keyword>
<dbReference type="PROSITE" id="PS50995">
    <property type="entry name" value="HTH_MARR_2"/>
    <property type="match status" value="1"/>
</dbReference>
<dbReference type="InterPro" id="IPR000835">
    <property type="entry name" value="HTH_MarR-typ"/>
</dbReference>
<dbReference type="AlphaFoldDB" id="A0A9X3SPP5"/>
<dbReference type="InterPro" id="IPR039422">
    <property type="entry name" value="MarR/SlyA-like"/>
</dbReference>
<sequence>MNDDTQWLSPREQHSWRAFIRLNQKLFARLGSELQTQSKLSGADFAILVALTDDPSGRLRFQELAKAIDFEQSRLSHQIARMIKRGLVAREECAEDGRGAFVTITDQGRETIEAAAPKHVAAVRRLVLDAIPPEELDALGDIAARILKHLDETAP</sequence>
<dbReference type="PANTHER" id="PTHR33164:SF99">
    <property type="entry name" value="MARR FAMILY REGULATORY PROTEIN"/>
    <property type="match status" value="1"/>
</dbReference>
<evidence type="ECO:0000313" key="2">
    <source>
        <dbReference type="EMBL" id="MDA1359592.1"/>
    </source>
</evidence>
<dbReference type="Pfam" id="PF12802">
    <property type="entry name" value="MarR_2"/>
    <property type="match status" value="1"/>
</dbReference>
<comment type="caution">
    <text evidence="2">The sequence shown here is derived from an EMBL/GenBank/DDBJ whole genome shotgun (WGS) entry which is preliminary data.</text>
</comment>
<dbReference type="SMART" id="SM00347">
    <property type="entry name" value="HTH_MARR"/>
    <property type="match status" value="1"/>
</dbReference>
<dbReference type="Gene3D" id="1.10.10.10">
    <property type="entry name" value="Winged helix-like DNA-binding domain superfamily/Winged helix DNA-binding domain"/>
    <property type="match status" value="1"/>
</dbReference>
<accession>A0A9X3SPP5</accession>
<organism evidence="2 3">
    <name type="scientific">Glycomyces luteolus</name>
    <dbReference type="NCBI Taxonomy" id="2670330"/>
    <lineage>
        <taxon>Bacteria</taxon>
        <taxon>Bacillati</taxon>
        <taxon>Actinomycetota</taxon>
        <taxon>Actinomycetes</taxon>
        <taxon>Glycomycetales</taxon>
        <taxon>Glycomycetaceae</taxon>
        <taxon>Glycomyces</taxon>
    </lineage>
</organism>
<proteinExistence type="predicted"/>
<dbReference type="PANTHER" id="PTHR33164">
    <property type="entry name" value="TRANSCRIPTIONAL REGULATOR, MARR FAMILY"/>
    <property type="match status" value="1"/>
</dbReference>
<dbReference type="GO" id="GO:0003700">
    <property type="term" value="F:DNA-binding transcription factor activity"/>
    <property type="evidence" value="ECO:0007669"/>
    <property type="project" value="InterPro"/>
</dbReference>
<evidence type="ECO:0000259" key="1">
    <source>
        <dbReference type="PROSITE" id="PS50995"/>
    </source>
</evidence>
<reference evidence="2" key="1">
    <citation type="submission" date="2022-12" db="EMBL/GenBank/DDBJ databases">
        <title>Gycomyces niveus sp.nov.,a novel actinomycete isolated from soil in Shouguan.</title>
        <authorList>
            <person name="Yang X."/>
        </authorList>
    </citation>
    <scope>NUCLEOTIDE SEQUENCE</scope>
    <source>
        <strain evidence="2">NEAU-A15</strain>
    </source>
</reference>
<gene>
    <name evidence="2" type="ORF">O1R50_08160</name>
</gene>
<dbReference type="EMBL" id="JAPZVP010000005">
    <property type="protein sequence ID" value="MDA1359592.1"/>
    <property type="molecule type" value="Genomic_DNA"/>
</dbReference>
<dbReference type="RefSeq" id="WP_270109436.1">
    <property type="nucleotide sequence ID" value="NZ_JAPZVP010000005.1"/>
</dbReference>
<dbReference type="GO" id="GO:0006950">
    <property type="term" value="P:response to stress"/>
    <property type="evidence" value="ECO:0007669"/>
    <property type="project" value="TreeGrafter"/>
</dbReference>